<evidence type="ECO:0000259" key="3">
    <source>
        <dbReference type="PROSITE" id="PS50110"/>
    </source>
</evidence>
<name>A0A1H3WN77_9EURY</name>
<reference evidence="4 5" key="1">
    <citation type="submission" date="2016-10" db="EMBL/GenBank/DDBJ databases">
        <authorList>
            <person name="de Groot N.N."/>
        </authorList>
    </citation>
    <scope>NUCLEOTIDE SEQUENCE [LARGE SCALE GENOMIC DNA]</scope>
    <source>
        <strain evidence="4 5">CGMCC 1.8712</strain>
    </source>
</reference>
<dbReference type="SMART" id="SM00448">
    <property type="entry name" value="REC"/>
    <property type="match status" value="1"/>
</dbReference>
<keyword evidence="5" id="KW-1185">Reference proteome</keyword>
<sequence length="191" mass="21731">MTSSPPSVLVVEDETELAELFAEWLNAEYDVRIATTGEEALAEIDADVDVVLLDRLMPGISGDEVLETIRDQEYDCRVAMVTAVEPDFDVLGMGFDDYVVKPVFREDVRRLVDGLVERHAYDKRLSELFASASKLAALEAHKRPEELEDSEEYRHAREAFERAKDRVKALEAEMSESDFDAVFYDFDQIDL</sequence>
<dbReference type="OrthoDB" id="86314at2157"/>
<dbReference type="EMBL" id="FNQT01000001">
    <property type="protein sequence ID" value="SDZ87814.1"/>
    <property type="molecule type" value="Genomic_DNA"/>
</dbReference>
<evidence type="ECO:0000313" key="5">
    <source>
        <dbReference type="Proteomes" id="UP000236755"/>
    </source>
</evidence>
<dbReference type="GO" id="GO:0000160">
    <property type="term" value="P:phosphorelay signal transduction system"/>
    <property type="evidence" value="ECO:0007669"/>
    <property type="project" value="InterPro"/>
</dbReference>
<accession>A0A1H3WN77</accession>
<evidence type="ECO:0000313" key="4">
    <source>
        <dbReference type="EMBL" id="SDZ87814.1"/>
    </source>
</evidence>
<dbReference type="AlphaFoldDB" id="A0A1H3WN77"/>
<feature type="modified residue" description="4-aspartylphosphate" evidence="2">
    <location>
        <position position="54"/>
    </location>
</feature>
<dbReference type="Gene3D" id="3.40.50.2300">
    <property type="match status" value="1"/>
</dbReference>
<dbReference type="CDD" id="cd17574">
    <property type="entry name" value="REC_OmpR"/>
    <property type="match status" value="1"/>
</dbReference>
<dbReference type="InterPro" id="IPR001789">
    <property type="entry name" value="Sig_transdc_resp-reg_receiver"/>
</dbReference>
<proteinExistence type="predicted"/>
<dbReference type="InterPro" id="IPR050595">
    <property type="entry name" value="Bact_response_regulator"/>
</dbReference>
<dbReference type="Pfam" id="PF08663">
    <property type="entry name" value="HalX"/>
    <property type="match status" value="1"/>
</dbReference>
<dbReference type="PANTHER" id="PTHR44591">
    <property type="entry name" value="STRESS RESPONSE REGULATOR PROTEIN 1"/>
    <property type="match status" value="1"/>
</dbReference>
<organism evidence="4 5">
    <name type="scientific">Haloplanus vescus</name>
    <dbReference type="NCBI Taxonomy" id="555874"/>
    <lineage>
        <taxon>Archaea</taxon>
        <taxon>Methanobacteriati</taxon>
        <taxon>Methanobacteriota</taxon>
        <taxon>Stenosarchaea group</taxon>
        <taxon>Halobacteria</taxon>
        <taxon>Halobacteriales</taxon>
        <taxon>Haloferacaceae</taxon>
        <taxon>Haloplanus</taxon>
    </lineage>
</organism>
<feature type="domain" description="Response regulatory" evidence="3">
    <location>
        <begin position="7"/>
        <end position="116"/>
    </location>
</feature>
<dbReference type="InterPro" id="IPR013971">
    <property type="entry name" value="HalX_domain"/>
</dbReference>
<protein>
    <submittedName>
        <fullName evidence="4">HalX domain-containing protein</fullName>
    </submittedName>
</protein>
<dbReference type="InterPro" id="IPR011006">
    <property type="entry name" value="CheY-like_superfamily"/>
</dbReference>
<dbReference type="PANTHER" id="PTHR44591:SF3">
    <property type="entry name" value="RESPONSE REGULATORY DOMAIN-CONTAINING PROTEIN"/>
    <property type="match status" value="1"/>
</dbReference>
<gene>
    <name evidence="4" type="ORF">SAMN04488065_0956</name>
</gene>
<dbReference type="PROSITE" id="PS50110">
    <property type="entry name" value="RESPONSE_REGULATORY"/>
    <property type="match status" value="1"/>
</dbReference>
<evidence type="ECO:0000256" key="2">
    <source>
        <dbReference type="PROSITE-ProRule" id="PRU00169"/>
    </source>
</evidence>
<dbReference type="STRING" id="555874.SAMN04488065_0956"/>
<dbReference type="SUPFAM" id="SSF52172">
    <property type="entry name" value="CheY-like"/>
    <property type="match status" value="1"/>
</dbReference>
<keyword evidence="1 2" id="KW-0597">Phosphoprotein</keyword>
<dbReference type="Proteomes" id="UP000236755">
    <property type="component" value="Unassembled WGS sequence"/>
</dbReference>
<dbReference type="Pfam" id="PF00072">
    <property type="entry name" value="Response_reg"/>
    <property type="match status" value="1"/>
</dbReference>
<dbReference type="RefSeq" id="WP_092632210.1">
    <property type="nucleotide sequence ID" value="NZ_FNQT01000001.1"/>
</dbReference>
<evidence type="ECO:0000256" key="1">
    <source>
        <dbReference type="ARBA" id="ARBA00022553"/>
    </source>
</evidence>